<dbReference type="STRING" id="1802610.A2W32_01300"/>
<organism evidence="2 3">
    <name type="scientific">candidate division WWE3 bacterium RBG_16_37_10</name>
    <dbReference type="NCBI Taxonomy" id="1802610"/>
    <lineage>
        <taxon>Bacteria</taxon>
        <taxon>Katanobacteria</taxon>
    </lineage>
</organism>
<dbReference type="NCBIfam" id="TIGR02532">
    <property type="entry name" value="IV_pilin_GFxxxE"/>
    <property type="match status" value="1"/>
</dbReference>
<dbReference type="InterPro" id="IPR012902">
    <property type="entry name" value="N_methyl_site"/>
</dbReference>
<evidence type="ECO:0008006" key="4">
    <source>
        <dbReference type="Google" id="ProtNLM"/>
    </source>
</evidence>
<dbReference type="Pfam" id="PF07963">
    <property type="entry name" value="N_methyl"/>
    <property type="match status" value="1"/>
</dbReference>
<protein>
    <recommendedName>
        <fullName evidence="4">Type II secretion system protein GspG C-terminal domain-containing protein</fullName>
    </recommendedName>
</protein>
<keyword evidence="1" id="KW-0472">Membrane</keyword>
<accession>A0A1F4UZB6</accession>
<dbReference type="EMBL" id="MEUT01000038">
    <property type="protein sequence ID" value="OGC50160.1"/>
    <property type="molecule type" value="Genomic_DNA"/>
</dbReference>
<dbReference type="PROSITE" id="PS00409">
    <property type="entry name" value="PROKAR_NTER_METHYL"/>
    <property type="match status" value="1"/>
</dbReference>
<name>A0A1F4UZB6_UNCKA</name>
<sequence length="193" mass="20935">MRFIFRKDLNPVTKGFTLVELLIVVSILGILAAFTMSIINTRTQRSRAEDAVRQATVQKLAQGLEGFYAAEGFYPATTANGDPLGATGANRLTLLNYIGVWPTQTTEFPGTYYYNPITEISATEGAITFDCVSIGMATTPGRFIKYVSRWHAGFTGGLPACGGKVLKNCTRQCSDGAYGNDFLTCTQNDETPC</sequence>
<dbReference type="Proteomes" id="UP000177371">
    <property type="component" value="Unassembled WGS sequence"/>
</dbReference>
<evidence type="ECO:0000313" key="2">
    <source>
        <dbReference type="EMBL" id="OGC50160.1"/>
    </source>
</evidence>
<gene>
    <name evidence="2" type="ORF">A2W32_01300</name>
</gene>
<dbReference type="InterPro" id="IPR045584">
    <property type="entry name" value="Pilin-like"/>
</dbReference>
<evidence type="ECO:0000313" key="3">
    <source>
        <dbReference type="Proteomes" id="UP000177371"/>
    </source>
</evidence>
<evidence type="ECO:0000256" key="1">
    <source>
        <dbReference type="SAM" id="Phobius"/>
    </source>
</evidence>
<dbReference type="SUPFAM" id="SSF54523">
    <property type="entry name" value="Pili subunits"/>
    <property type="match status" value="1"/>
</dbReference>
<feature type="transmembrane region" description="Helical" evidence="1">
    <location>
        <begin position="15"/>
        <end position="39"/>
    </location>
</feature>
<keyword evidence="1" id="KW-1133">Transmembrane helix</keyword>
<dbReference type="Gene3D" id="3.30.700.10">
    <property type="entry name" value="Glycoprotein, Type 4 Pilin"/>
    <property type="match status" value="1"/>
</dbReference>
<keyword evidence="1" id="KW-0812">Transmembrane</keyword>
<comment type="caution">
    <text evidence="2">The sequence shown here is derived from an EMBL/GenBank/DDBJ whole genome shotgun (WGS) entry which is preliminary data.</text>
</comment>
<reference evidence="2 3" key="1">
    <citation type="journal article" date="2016" name="Nat. Commun.">
        <title>Thousands of microbial genomes shed light on interconnected biogeochemical processes in an aquifer system.</title>
        <authorList>
            <person name="Anantharaman K."/>
            <person name="Brown C.T."/>
            <person name="Hug L.A."/>
            <person name="Sharon I."/>
            <person name="Castelle C.J."/>
            <person name="Probst A.J."/>
            <person name="Thomas B.C."/>
            <person name="Singh A."/>
            <person name="Wilkins M.J."/>
            <person name="Karaoz U."/>
            <person name="Brodie E.L."/>
            <person name="Williams K.H."/>
            <person name="Hubbard S.S."/>
            <person name="Banfield J.F."/>
        </authorList>
    </citation>
    <scope>NUCLEOTIDE SEQUENCE [LARGE SCALE GENOMIC DNA]</scope>
</reference>
<dbReference type="AlphaFoldDB" id="A0A1F4UZB6"/>
<proteinExistence type="predicted"/>